<comment type="caution">
    <text evidence="2">The sequence shown here is derived from an EMBL/GenBank/DDBJ whole genome shotgun (WGS) entry which is preliminary data.</text>
</comment>
<dbReference type="EMBL" id="ARPM03000193">
    <property type="protein sequence ID" value="ETZ04465.1"/>
    <property type="molecule type" value="Genomic_DNA"/>
</dbReference>
<gene>
    <name evidence="4" type="ORF">K737_301108</name>
    <name evidence="3" type="ORF">K737_301123</name>
    <name evidence="2" type="ORF">K737_301252</name>
</gene>
<dbReference type="RefSeq" id="WP_006294518.1">
    <property type="nucleotide sequence ID" value="NZ_ARPM03000192.1"/>
</dbReference>
<evidence type="ECO:0000313" key="3">
    <source>
        <dbReference type="EMBL" id="ETZ04465.1"/>
    </source>
</evidence>
<evidence type="ECO:0000313" key="2">
    <source>
        <dbReference type="EMBL" id="ETZ04415.1"/>
    </source>
</evidence>
<dbReference type="AlphaFoldDB" id="A0A061JFP3"/>
<dbReference type="InterPro" id="IPR013216">
    <property type="entry name" value="Methyltransf_11"/>
</dbReference>
<dbReference type="GO" id="GO:0032259">
    <property type="term" value="P:methylation"/>
    <property type="evidence" value="ECO:0007669"/>
    <property type="project" value="UniProtKB-KW"/>
</dbReference>
<reference evidence="2 5" key="1">
    <citation type="journal article" date="2013" name="Genome Announc.">
        <title>Draft Genome Sequence of Holospora undulata Strain HU1, a Micronucleus-Specific Symbiont of the Ciliate Paramecium caudatum.</title>
        <authorList>
            <person name="Dohra H."/>
            <person name="Suzuki H."/>
            <person name="Suzuki T."/>
            <person name="Tanaka K."/>
            <person name="Fujishima M."/>
        </authorList>
    </citation>
    <scope>NUCLEOTIDE SEQUENCE [LARGE SCALE GENOMIC DNA]</scope>
    <source>
        <strain evidence="2 5">HU1</strain>
    </source>
</reference>
<sequence length="258" mass="30347">MKNTILKTSSSKVYTCNLIYQSSIHSYGFDVSRHYSARLKLNLLLKYVQNTSKVLDAGCANGLFSFAISNLCKEVYGIDINEQFLKIAQEKAQEEKKNNLNFIFGDLEEIPFEEEFFDCLFSYSCLVLVEDFFKTLKECARVVKKNGYLLLDITGKYNLSKNFWKNYYISNGHYSFNTFSYSEIKNFCSLNRLKILEIHALGVLDQWKYLPLIPRFRSKFSWIGNLFHFKSFNLDYILSNLPFLKNFANRWYLVCQKI</sequence>
<dbReference type="CDD" id="cd02440">
    <property type="entry name" value="AdoMet_MTases"/>
    <property type="match status" value="1"/>
</dbReference>
<protein>
    <submittedName>
        <fullName evidence="2">Putative methyltransferase C1B3.06c</fullName>
    </submittedName>
</protein>
<dbReference type="Pfam" id="PF08241">
    <property type="entry name" value="Methyltransf_11"/>
    <property type="match status" value="1"/>
</dbReference>
<evidence type="ECO:0000313" key="5">
    <source>
        <dbReference type="Proteomes" id="UP000026922"/>
    </source>
</evidence>
<dbReference type="PANTHER" id="PTHR43861:SF1">
    <property type="entry name" value="TRANS-ACONITATE 2-METHYLTRANSFERASE"/>
    <property type="match status" value="1"/>
</dbReference>
<feature type="domain" description="Methyltransferase type 11" evidence="1">
    <location>
        <begin position="55"/>
        <end position="150"/>
    </location>
</feature>
<dbReference type="InterPro" id="IPR029063">
    <property type="entry name" value="SAM-dependent_MTases_sf"/>
</dbReference>
<dbReference type="PANTHER" id="PTHR43861">
    <property type="entry name" value="TRANS-ACONITATE 2-METHYLTRANSFERASE-RELATED"/>
    <property type="match status" value="1"/>
</dbReference>
<evidence type="ECO:0000259" key="1">
    <source>
        <dbReference type="Pfam" id="PF08241"/>
    </source>
</evidence>
<keyword evidence="2" id="KW-0489">Methyltransferase</keyword>
<organism evidence="2 5">
    <name type="scientific">Holospora undulata HU1</name>
    <dbReference type="NCBI Taxonomy" id="1321371"/>
    <lineage>
        <taxon>Bacteria</taxon>
        <taxon>Pseudomonadati</taxon>
        <taxon>Pseudomonadota</taxon>
        <taxon>Alphaproteobacteria</taxon>
        <taxon>Holosporales</taxon>
        <taxon>Holosporaceae</taxon>
        <taxon>Holospora</taxon>
    </lineage>
</organism>
<dbReference type="SUPFAM" id="SSF53335">
    <property type="entry name" value="S-adenosyl-L-methionine-dependent methyltransferases"/>
    <property type="match status" value="1"/>
</dbReference>
<accession>A0A061JFP3</accession>
<dbReference type="EMBL" id="ARPM03000202">
    <property type="protein sequence ID" value="ETZ04415.1"/>
    <property type="molecule type" value="Genomic_DNA"/>
</dbReference>
<keyword evidence="2" id="KW-0808">Transferase</keyword>
<keyword evidence="5" id="KW-1185">Reference proteome</keyword>
<dbReference type="Gene3D" id="3.40.50.150">
    <property type="entry name" value="Vaccinia Virus protein VP39"/>
    <property type="match status" value="1"/>
</dbReference>
<dbReference type="GO" id="GO:0008757">
    <property type="term" value="F:S-adenosylmethionine-dependent methyltransferase activity"/>
    <property type="evidence" value="ECO:0007669"/>
    <property type="project" value="InterPro"/>
</dbReference>
<dbReference type="Proteomes" id="UP000026922">
    <property type="component" value="Unassembled WGS sequence"/>
</dbReference>
<evidence type="ECO:0000313" key="4">
    <source>
        <dbReference type="EMBL" id="ETZ04492.1"/>
    </source>
</evidence>
<dbReference type="EMBL" id="ARPM03000192">
    <property type="protein sequence ID" value="ETZ04492.1"/>
    <property type="molecule type" value="Genomic_DNA"/>
</dbReference>
<name>A0A061JFP3_9PROT</name>
<proteinExistence type="predicted"/>